<dbReference type="InterPro" id="IPR001279">
    <property type="entry name" value="Metallo-B-lactamas"/>
</dbReference>
<organism evidence="3 4">
    <name type="scientific">Anditalea andensis</name>
    <dbReference type="NCBI Taxonomy" id="1048983"/>
    <lineage>
        <taxon>Bacteria</taxon>
        <taxon>Pseudomonadati</taxon>
        <taxon>Bacteroidota</taxon>
        <taxon>Cytophagia</taxon>
        <taxon>Cytophagales</taxon>
        <taxon>Cytophagaceae</taxon>
        <taxon>Anditalea</taxon>
    </lineage>
</organism>
<dbReference type="RefSeq" id="WP_051719724.1">
    <property type="nucleotide sequence ID" value="NZ_JMIH01000010.1"/>
</dbReference>
<dbReference type="PANTHER" id="PTHR15032">
    <property type="entry name" value="N-ACYL-PHOSPHATIDYLETHANOLAMINE-HYDROLYZING PHOSPHOLIPASE D"/>
    <property type="match status" value="1"/>
</dbReference>
<evidence type="ECO:0000313" key="4">
    <source>
        <dbReference type="Proteomes" id="UP000027821"/>
    </source>
</evidence>
<dbReference type="Proteomes" id="UP000027821">
    <property type="component" value="Unassembled WGS sequence"/>
</dbReference>
<dbReference type="SUPFAM" id="SSF56281">
    <property type="entry name" value="Metallo-hydrolase/oxidoreductase"/>
    <property type="match status" value="1"/>
</dbReference>
<feature type="domain" description="Metallo-beta-lactamase" evidence="2">
    <location>
        <begin position="116"/>
        <end position="312"/>
    </location>
</feature>
<feature type="transmembrane region" description="Helical" evidence="1">
    <location>
        <begin position="12"/>
        <end position="35"/>
    </location>
</feature>
<evidence type="ECO:0000259" key="2">
    <source>
        <dbReference type="Pfam" id="PF12706"/>
    </source>
</evidence>
<evidence type="ECO:0000256" key="1">
    <source>
        <dbReference type="SAM" id="Phobius"/>
    </source>
</evidence>
<dbReference type="Gene3D" id="3.60.15.10">
    <property type="entry name" value="Ribonuclease Z/Hydroxyacylglutathione hydrolase-like"/>
    <property type="match status" value="1"/>
</dbReference>
<dbReference type="GO" id="GO:0005737">
    <property type="term" value="C:cytoplasm"/>
    <property type="evidence" value="ECO:0007669"/>
    <property type="project" value="TreeGrafter"/>
</dbReference>
<accession>A0A074L6V0</accession>
<keyword evidence="4" id="KW-1185">Reference proteome</keyword>
<dbReference type="STRING" id="1048983.EL17_00190"/>
<keyword evidence="1" id="KW-0812">Transmembrane</keyword>
<dbReference type="EMBL" id="JMIH01000010">
    <property type="protein sequence ID" value="KEO75548.1"/>
    <property type="molecule type" value="Genomic_DNA"/>
</dbReference>
<evidence type="ECO:0000313" key="3">
    <source>
        <dbReference type="EMBL" id="KEO75548.1"/>
    </source>
</evidence>
<comment type="caution">
    <text evidence="3">The sequence shown here is derived from an EMBL/GenBank/DDBJ whole genome shotgun (WGS) entry which is preliminary data.</text>
</comment>
<dbReference type="PANTHER" id="PTHR15032:SF4">
    <property type="entry name" value="N-ACYL-PHOSPHATIDYLETHANOLAMINE-HYDROLYZING PHOSPHOLIPASE D"/>
    <property type="match status" value="1"/>
</dbReference>
<proteinExistence type="predicted"/>
<dbReference type="Pfam" id="PF12706">
    <property type="entry name" value="Lactamase_B_2"/>
    <property type="match status" value="1"/>
</dbReference>
<keyword evidence="1" id="KW-0472">Membrane</keyword>
<sequence length="362" mass="40720">MDVLKKSNWRKISLYGASLLILTGGAFYVVAFHILSGPGYKGPVSDHFDGDEFYNLEPTKKNGIGDVLEWQFNKDPGEWPDRTLPSKNTVPLESIDGERVTFINHASLLIQIQGINLLTDPIWSYRASPFSFAGPARKREAGIRFEDLPHIHAVLISHNHYDHLDLSTLKKLHEVYDPIFIVPLGVDLLLKQHNIHNIHALDWFDQLDISNTHIHAVPAKHFSGRGMGDTNKTLWSGYLIESGQRKIYFAGDTGYGDFYKSLHARYGPIDLALLPIGAYKPIWFMQPIHMSPEEAVQAHLDLGASKSIGMHFGTFPMADDGLSDPLIDLSAALARKNVDPKKFFTLREGECFDLNIEKKGFF</sequence>
<dbReference type="eggNOG" id="COG2220">
    <property type="taxonomic scope" value="Bacteria"/>
</dbReference>
<keyword evidence="1" id="KW-1133">Transmembrane helix</keyword>
<protein>
    <recommendedName>
        <fullName evidence="2">Metallo-beta-lactamase domain-containing protein</fullName>
    </recommendedName>
</protein>
<reference evidence="3 4" key="1">
    <citation type="submission" date="2014-04" db="EMBL/GenBank/DDBJ databases">
        <title>Characterization and application of a salt tolerant electro-active bacterium.</title>
        <authorList>
            <person name="Yang L."/>
            <person name="Wei S."/>
            <person name="Tay Q.X.M."/>
        </authorList>
    </citation>
    <scope>NUCLEOTIDE SEQUENCE [LARGE SCALE GENOMIC DNA]</scope>
    <source>
        <strain evidence="3 4">LY1</strain>
    </source>
</reference>
<gene>
    <name evidence="3" type="ORF">EL17_00190</name>
</gene>
<dbReference type="InterPro" id="IPR036866">
    <property type="entry name" value="RibonucZ/Hydroxyglut_hydro"/>
</dbReference>
<dbReference type="AlphaFoldDB" id="A0A074L6V0"/>
<name>A0A074L6V0_9BACT</name>